<evidence type="ECO:0000256" key="3">
    <source>
        <dbReference type="ARBA" id="ARBA00023002"/>
    </source>
</evidence>
<gene>
    <name evidence="4" type="ORF">D9619_000373</name>
</gene>
<protein>
    <recommendedName>
        <fullName evidence="6">NAD(P)-binding protein</fullName>
    </recommendedName>
</protein>
<keyword evidence="2" id="KW-0521">NADP</keyword>
<evidence type="ECO:0000313" key="5">
    <source>
        <dbReference type="Proteomes" id="UP000567179"/>
    </source>
</evidence>
<proteinExistence type="inferred from homology"/>
<accession>A0A8H5BIL4</accession>
<dbReference type="GO" id="GO:0016491">
    <property type="term" value="F:oxidoreductase activity"/>
    <property type="evidence" value="ECO:0007669"/>
    <property type="project" value="UniProtKB-KW"/>
</dbReference>
<dbReference type="OrthoDB" id="191139at2759"/>
<name>A0A8H5BIL4_9AGAR</name>
<evidence type="ECO:0008006" key="6">
    <source>
        <dbReference type="Google" id="ProtNLM"/>
    </source>
</evidence>
<dbReference type="InterPro" id="IPR002347">
    <property type="entry name" value="SDR_fam"/>
</dbReference>
<evidence type="ECO:0000313" key="4">
    <source>
        <dbReference type="EMBL" id="KAF5322807.1"/>
    </source>
</evidence>
<reference evidence="4 5" key="1">
    <citation type="journal article" date="2020" name="ISME J.">
        <title>Uncovering the hidden diversity of litter-decomposition mechanisms in mushroom-forming fungi.</title>
        <authorList>
            <person name="Floudas D."/>
            <person name="Bentzer J."/>
            <person name="Ahren D."/>
            <person name="Johansson T."/>
            <person name="Persson P."/>
            <person name="Tunlid A."/>
        </authorList>
    </citation>
    <scope>NUCLEOTIDE SEQUENCE [LARGE SCALE GENOMIC DNA]</scope>
    <source>
        <strain evidence="4 5">CBS 101986</strain>
    </source>
</reference>
<keyword evidence="3" id="KW-0560">Oxidoreductase</keyword>
<dbReference type="Gene3D" id="3.40.50.720">
    <property type="entry name" value="NAD(P)-binding Rossmann-like Domain"/>
    <property type="match status" value="1"/>
</dbReference>
<evidence type="ECO:0000256" key="1">
    <source>
        <dbReference type="ARBA" id="ARBA00006484"/>
    </source>
</evidence>
<dbReference type="PANTHER" id="PTHR24320:SF236">
    <property type="entry name" value="SHORT-CHAIN DEHYDROGENASE-RELATED"/>
    <property type="match status" value="1"/>
</dbReference>
<comment type="caution">
    <text evidence="4">The sequence shown here is derived from an EMBL/GenBank/DDBJ whole genome shotgun (WGS) entry which is preliminary data.</text>
</comment>
<dbReference type="SUPFAM" id="SSF51735">
    <property type="entry name" value="NAD(P)-binding Rossmann-fold domains"/>
    <property type="match status" value="1"/>
</dbReference>
<dbReference type="PANTHER" id="PTHR24320">
    <property type="entry name" value="RETINOL DEHYDROGENASE"/>
    <property type="match status" value="1"/>
</dbReference>
<dbReference type="EMBL" id="JAACJJ010000028">
    <property type="protein sequence ID" value="KAF5322807.1"/>
    <property type="molecule type" value="Genomic_DNA"/>
</dbReference>
<dbReference type="Proteomes" id="UP000567179">
    <property type="component" value="Unassembled WGS sequence"/>
</dbReference>
<dbReference type="AlphaFoldDB" id="A0A8H5BIL4"/>
<dbReference type="PRINTS" id="PR00081">
    <property type="entry name" value="GDHRDH"/>
</dbReference>
<comment type="similarity">
    <text evidence="1">Belongs to the short-chain dehydrogenases/reductases (SDR) family.</text>
</comment>
<keyword evidence="5" id="KW-1185">Reference proteome</keyword>
<dbReference type="Pfam" id="PF00106">
    <property type="entry name" value="adh_short"/>
    <property type="match status" value="1"/>
</dbReference>
<organism evidence="4 5">
    <name type="scientific">Psilocybe cf. subviscida</name>
    <dbReference type="NCBI Taxonomy" id="2480587"/>
    <lineage>
        <taxon>Eukaryota</taxon>
        <taxon>Fungi</taxon>
        <taxon>Dikarya</taxon>
        <taxon>Basidiomycota</taxon>
        <taxon>Agaricomycotina</taxon>
        <taxon>Agaricomycetes</taxon>
        <taxon>Agaricomycetidae</taxon>
        <taxon>Agaricales</taxon>
        <taxon>Agaricineae</taxon>
        <taxon>Strophariaceae</taxon>
        <taxon>Psilocybe</taxon>
    </lineage>
</organism>
<dbReference type="InterPro" id="IPR036291">
    <property type="entry name" value="NAD(P)-bd_dom_sf"/>
</dbReference>
<evidence type="ECO:0000256" key="2">
    <source>
        <dbReference type="ARBA" id="ARBA00022857"/>
    </source>
</evidence>
<sequence length="310" mass="34010">MGKLGDYFSQSFPPKPAFTIADIPDLGEKVIIVTGGNSGIGYEITKVLLSKNARVYMASRSKERAKAAIAVLRNETGKEAIFLKMDLSSLDSVRNATEEFRRQERVLHVLFNNGGVMNTPIDQMTADGIDLQFGTNVVGHYLFTKRLMPLLIAGAEQSGTKSRIVHTSSSAMMFADTVDLDAMKDPVALKKLGSGKMYMESKFGNVVLANEFARRYADKGVLSNSLNPGNLKTNITQHTPGAFMMFFGWLFSPAPMGALTPLYAGVSPETEEANGKYFIPWARQGKASAATNDKEIGERLWSWLEAECKE</sequence>